<evidence type="ECO:0000259" key="1">
    <source>
        <dbReference type="Pfam" id="PF03625"/>
    </source>
</evidence>
<sequence>MRKNLLIALMAVAVTLFTTGCSTMHMGWTAMTGQHKLDDGAMKAYDDMFTSVVKYGDPAKAMMKEFKVAEDVTGDDVKESVSALAEEYNMRVTGYVKMFTKEDAKPNEVKEARIWSLCSLHIAKIFLNHSRYFGGFMPCRIMYVQYGNGDAYLITMDLTLAIHGGYPLPPKMLELATEVDKAMTEIPQRAANGDF</sequence>
<organism evidence="2">
    <name type="scientific">hydrothermal vent metagenome</name>
    <dbReference type="NCBI Taxonomy" id="652676"/>
    <lineage>
        <taxon>unclassified sequences</taxon>
        <taxon>metagenomes</taxon>
        <taxon>ecological metagenomes</taxon>
    </lineage>
</organism>
<accession>A0A1W1BTF0</accession>
<dbReference type="Gene3D" id="3.30.310.70">
    <property type="entry name" value="TT1751-like domain"/>
    <property type="match status" value="1"/>
</dbReference>
<feature type="domain" description="DUF302" evidence="1">
    <location>
        <begin position="109"/>
        <end position="157"/>
    </location>
</feature>
<dbReference type="EMBL" id="FPHK01000024">
    <property type="protein sequence ID" value="SFV56860.1"/>
    <property type="molecule type" value="Genomic_DNA"/>
</dbReference>
<proteinExistence type="predicted"/>
<dbReference type="SUPFAM" id="SSF103247">
    <property type="entry name" value="TT1751-like"/>
    <property type="match status" value="1"/>
</dbReference>
<evidence type="ECO:0000313" key="2">
    <source>
        <dbReference type="EMBL" id="SFV56860.1"/>
    </source>
</evidence>
<dbReference type="PROSITE" id="PS51257">
    <property type="entry name" value="PROKAR_LIPOPROTEIN"/>
    <property type="match status" value="1"/>
</dbReference>
<name>A0A1W1BTF0_9ZZZZ</name>
<dbReference type="InterPro" id="IPR035923">
    <property type="entry name" value="TT1751-like_sf"/>
</dbReference>
<dbReference type="AlphaFoldDB" id="A0A1W1BTF0"/>
<dbReference type="Pfam" id="PF03625">
    <property type="entry name" value="DUF302"/>
    <property type="match status" value="1"/>
</dbReference>
<reference evidence="2" key="1">
    <citation type="submission" date="2016-10" db="EMBL/GenBank/DDBJ databases">
        <authorList>
            <person name="de Groot N.N."/>
        </authorList>
    </citation>
    <scope>NUCLEOTIDE SEQUENCE</scope>
</reference>
<protein>
    <recommendedName>
        <fullName evidence="1">DUF302 domain-containing protein</fullName>
    </recommendedName>
</protein>
<dbReference type="InterPro" id="IPR005180">
    <property type="entry name" value="DUF302"/>
</dbReference>
<gene>
    <name evidence="2" type="ORF">MNB_SM-6-1104</name>
</gene>